<evidence type="ECO:0000313" key="1">
    <source>
        <dbReference type="EMBL" id="VDD24851.1"/>
    </source>
</evidence>
<accession>A0A3P6DMS6</accession>
<sequence length="55" mass="6241">MLQLSTCQAFGSDCKDLVSMIQVPGAWPNFSTELDELQKLKSRFPEFSDCFYSSN</sequence>
<gene>
    <name evidence="1" type="ORF">BOLC2T10385H</name>
</gene>
<protein>
    <submittedName>
        <fullName evidence="1">Uncharacterized protein</fullName>
    </submittedName>
</protein>
<name>A0A3P6DMS6_BRAOL</name>
<dbReference type="AlphaFoldDB" id="A0A3P6DMS6"/>
<proteinExistence type="predicted"/>
<dbReference type="EMBL" id="LR031874">
    <property type="protein sequence ID" value="VDD24851.1"/>
    <property type="molecule type" value="Genomic_DNA"/>
</dbReference>
<reference evidence="1" key="1">
    <citation type="submission" date="2018-11" db="EMBL/GenBank/DDBJ databases">
        <authorList>
            <consortium name="Genoscope - CEA"/>
            <person name="William W."/>
        </authorList>
    </citation>
    <scope>NUCLEOTIDE SEQUENCE</scope>
</reference>
<organism evidence="1">
    <name type="scientific">Brassica oleracea</name>
    <name type="common">Wild cabbage</name>
    <dbReference type="NCBI Taxonomy" id="3712"/>
    <lineage>
        <taxon>Eukaryota</taxon>
        <taxon>Viridiplantae</taxon>
        <taxon>Streptophyta</taxon>
        <taxon>Embryophyta</taxon>
        <taxon>Tracheophyta</taxon>
        <taxon>Spermatophyta</taxon>
        <taxon>Magnoliopsida</taxon>
        <taxon>eudicotyledons</taxon>
        <taxon>Gunneridae</taxon>
        <taxon>Pentapetalae</taxon>
        <taxon>rosids</taxon>
        <taxon>malvids</taxon>
        <taxon>Brassicales</taxon>
        <taxon>Brassicaceae</taxon>
        <taxon>Brassiceae</taxon>
        <taxon>Brassica</taxon>
    </lineage>
</organism>